<name>A0ABV8DW56_9NOCA</name>
<feature type="domain" description="Mycothiol-dependent maleylpyruvate isomerase metal-binding" evidence="1">
    <location>
        <begin position="17"/>
        <end position="154"/>
    </location>
</feature>
<dbReference type="EMBL" id="JBHSAX010000014">
    <property type="protein sequence ID" value="MFC3963934.1"/>
    <property type="molecule type" value="Genomic_DNA"/>
</dbReference>
<dbReference type="Gene3D" id="3.30.1050.20">
    <property type="match status" value="1"/>
</dbReference>
<dbReference type="Gene3D" id="1.20.120.450">
    <property type="entry name" value="dinb family like domain"/>
    <property type="match status" value="1"/>
</dbReference>
<dbReference type="GO" id="GO:0016853">
    <property type="term" value="F:isomerase activity"/>
    <property type="evidence" value="ECO:0007669"/>
    <property type="project" value="UniProtKB-KW"/>
</dbReference>
<dbReference type="SUPFAM" id="SSF109854">
    <property type="entry name" value="DinB/YfiT-like putative metalloenzymes"/>
    <property type="match status" value="1"/>
</dbReference>
<organism evidence="2 3">
    <name type="scientific">Nocardia jiangsuensis</name>
    <dbReference type="NCBI Taxonomy" id="1691563"/>
    <lineage>
        <taxon>Bacteria</taxon>
        <taxon>Bacillati</taxon>
        <taxon>Actinomycetota</taxon>
        <taxon>Actinomycetes</taxon>
        <taxon>Mycobacteriales</taxon>
        <taxon>Nocardiaceae</taxon>
        <taxon>Nocardia</taxon>
    </lineage>
</organism>
<reference evidence="3" key="1">
    <citation type="journal article" date="2019" name="Int. J. Syst. Evol. Microbiol.">
        <title>The Global Catalogue of Microorganisms (GCM) 10K type strain sequencing project: providing services to taxonomists for standard genome sequencing and annotation.</title>
        <authorList>
            <consortium name="The Broad Institute Genomics Platform"/>
            <consortium name="The Broad Institute Genome Sequencing Center for Infectious Disease"/>
            <person name="Wu L."/>
            <person name="Ma J."/>
        </authorList>
    </citation>
    <scope>NUCLEOTIDE SEQUENCE [LARGE SCALE GENOMIC DNA]</scope>
    <source>
        <strain evidence="3">CGMCC 4.7330</strain>
    </source>
</reference>
<dbReference type="Pfam" id="PF11716">
    <property type="entry name" value="MDMPI_N"/>
    <property type="match status" value="1"/>
</dbReference>
<dbReference type="Proteomes" id="UP001595696">
    <property type="component" value="Unassembled WGS sequence"/>
</dbReference>
<keyword evidence="3" id="KW-1185">Reference proteome</keyword>
<comment type="caution">
    <text evidence="2">The sequence shown here is derived from an EMBL/GenBank/DDBJ whole genome shotgun (WGS) entry which is preliminary data.</text>
</comment>
<evidence type="ECO:0000313" key="3">
    <source>
        <dbReference type="Proteomes" id="UP001595696"/>
    </source>
</evidence>
<dbReference type="RefSeq" id="WP_378613661.1">
    <property type="nucleotide sequence ID" value="NZ_JBHSAX010000014.1"/>
</dbReference>
<evidence type="ECO:0000259" key="1">
    <source>
        <dbReference type="Pfam" id="PF11716"/>
    </source>
</evidence>
<evidence type="ECO:0000313" key="2">
    <source>
        <dbReference type="EMBL" id="MFC3963934.1"/>
    </source>
</evidence>
<protein>
    <submittedName>
        <fullName evidence="2">Maleylpyruvate isomerase family mycothiol-dependent enzyme</fullName>
    </submittedName>
</protein>
<dbReference type="SUPFAM" id="SSF55718">
    <property type="entry name" value="SCP-like"/>
    <property type="match status" value="1"/>
</dbReference>
<dbReference type="InterPro" id="IPR017517">
    <property type="entry name" value="Maleyloyr_isom"/>
</dbReference>
<proteinExistence type="predicted"/>
<dbReference type="InterPro" id="IPR034660">
    <property type="entry name" value="DinB/YfiT-like"/>
</dbReference>
<dbReference type="InterPro" id="IPR036527">
    <property type="entry name" value="SCP2_sterol-bd_dom_sf"/>
</dbReference>
<dbReference type="InterPro" id="IPR024344">
    <property type="entry name" value="MDMPI_metal-binding"/>
</dbReference>
<accession>A0ABV8DW56</accession>
<dbReference type="NCBIfam" id="TIGR03083">
    <property type="entry name" value="maleylpyruvate isomerase family mycothiol-dependent enzyme"/>
    <property type="match status" value="1"/>
</dbReference>
<keyword evidence="2" id="KW-0413">Isomerase</keyword>
<gene>
    <name evidence="2" type="ORF">ACFO0B_18245</name>
</gene>
<sequence length="240" mass="25220">MTDAAAPPPVPADLAAVAAATRRFLDSARGFTDADLAAPSLLPGWTRGHLLTHLARNADSLVNLLTWARTGIETPQYPDPTTRDADIAAGAARPISEQYPDNEAAAARLAEAAAELPPTAWTTLVRNRQGREFAGAAIGWMRLQEVEIHHVDLAAGYTSADWPADFVARLLPEVVATHGMNAGDRLAFELRSDDTGFGATIGAGAPGTLITGPAHALLAWLLGRGADGLTGDLPELPAWR</sequence>